<comment type="caution">
    <text evidence="1">The sequence shown here is derived from an EMBL/GenBank/DDBJ whole genome shotgun (WGS) entry which is preliminary data.</text>
</comment>
<name>A0ABQ9G4M2_9NEOP</name>
<protein>
    <recommendedName>
        <fullName evidence="3">Reverse transcriptase zinc-binding domain-containing protein</fullName>
    </recommendedName>
</protein>
<dbReference type="Proteomes" id="UP001159363">
    <property type="component" value="Chromosome 15"/>
</dbReference>
<accession>A0ABQ9G4M2</accession>
<gene>
    <name evidence="1" type="ORF">PR048_032151</name>
</gene>
<evidence type="ECO:0000313" key="2">
    <source>
        <dbReference type="Proteomes" id="UP001159363"/>
    </source>
</evidence>
<dbReference type="EMBL" id="JARBHB010000016">
    <property type="protein sequence ID" value="KAJ8866308.1"/>
    <property type="molecule type" value="Genomic_DNA"/>
</dbReference>
<keyword evidence="2" id="KW-1185">Reference proteome</keyword>
<organism evidence="1 2">
    <name type="scientific">Dryococelus australis</name>
    <dbReference type="NCBI Taxonomy" id="614101"/>
    <lineage>
        <taxon>Eukaryota</taxon>
        <taxon>Metazoa</taxon>
        <taxon>Ecdysozoa</taxon>
        <taxon>Arthropoda</taxon>
        <taxon>Hexapoda</taxon>
        <taxon>Insecta</taxon>
        <taxon>Pterygota</taxon>
        <taxon>Neoptera</taxon>
        <taxon>Polyneoptera</taxon>
        <taxon>Phasmatodea</taxon>
        <taxon>Verophasmatodea</taxon>
        <taxon>Anareolatae</taxon>
        <taxon>Phasmatidae</taxon>
        <taxon>Eurycanthinae</taxon>
        <taxon>Dryococelus</taxon>
    </lineage>
</organism>
<evidence type="ECO:0008006" key="3">
    <source>
        <dbReference type="Google" id="ProtNLM"/>
    </source>
</evidence>
<proteinExistence type="predicted"/>
<sequence>MAERLAWSPPTTAGRVTHRFSQLGIVANDAAGRRVFSGISRFPRTFIPCDENTVCEFRALHLAVMAHLVREATRPLSHPALLGQKLERCRQAGLLITSHLRHWDSNPRSAHLKSNDLPLNHGNKTGKAMIIKPLVVSCGELEARAHGKYLPILTFPRLFELQHSASTIISWQLSSVRLIADSTCPLCGNTDTALHRIISCVYAAPIWQWCRVRVRKIIRDERGDVSDTHMLHCDFLTFPSVRRRAAAWYILHAIGFLVDHSKSVTVQDFVQLLRQDRWNMAQCRTLRDINGQALLRRTSEVKSEVIIKYDTDREPESVISHLSYRMDPSNGCSSRSDLYVEEIIVKYARVRHTHRTHSIPESQQCDDWETPLAPISSVKVPDLLSHPSVKRLASNPNHRLVTAVQGGPMQTDTPAFSCCVHHTSRSHPQSPILLNPIGRLL</sequence>
<reference evidence="1 2" key="1">
    <citation type="submission" date="2023-02" db="EMBL/GenBank/DDBJ databases">
        <title>LHISI_Scaffold_Assembly.</title>
        <authorList>
            <person name="Stuart O.P."/>
            <person name="Cleave R."/>
            <person name="Magrath M.J.L."/>
            <person name="Mikheyev A.S."/>
        </authorList>
    </citation>
    <scope>NUCLEOTIDE SEQUENCE [LARGE SCALE GENOMIC DNA]</scope>
    <source>
        <strain evidence="1">Daus_M_001</strain>
        <tissue evidence="1">Leg muscle</tissue>
    </source>
</reference>
<evidence type="ECO:0000313" key="1">
    <source>
        <dbReference type="EMBL" id="KAJ8866308.1"/>
    </source>
</evidence>